<accession>A0ABW4SRH3</accession>
<evidence type="ECO:0000313" key="3">
    <source>
        <dbReference type="EMBL" id="MFD1932180.1"/>
    </source>
</evidence>
<reference evidence="4" key="1">
    <citation type="journal article" date="2019" name="Int. J. Syst. Evol. Microbiol.">
        <title>The Global Catalogue of Microorganisms (GCM) 10K type strain sequencing project: providing services to taxonomists for standard genome sequencing and annotation.</title>
        <authorList>
            <consortium name="The Broad Institute Genomics Platform"/>
            <consortium name="The Broad Institute Genome Sequencing Center for Infectious Disease"/>
            <person name="Wu L."/>
            <person name="Ma J."/>
        </authorList>
    </citation>
    <scope>NUCLEOTIDE SEQUENCE [LARGE SCALE GENOMIC DNA]</scope>
    <source>
        <strain evidence="4">ICMP 6774ER</strain>
    </source>
</reference>
<dbReference type="RefSeq" id="WP_379572223.1">
    <property type="nucleotide sequence ID" value="NZ_JBHUFV010000017.1"/>
</dbReference>
<dbReference type="EMBL" id="JBHUFV010000017">
    <property type="protein sequence ID" value="MFD1932180.1"/>
    <property type="molecule type" value="Genomic_DNA"/>
</dbReference>
<dbReference type="SMART" id="SM00886">
    <property type="entry name" value="Dabb"/>
    <property type="match status" value="1"/>
</dbReference>
<name>A0ABW4SRH3_9ACTN</name>
<dbReference type="Proteomes" id="UP001597368">
    <property type="component" value="Unassembled WGS sequence"/>
</dbReference>
<evidence type="ECO:0000313" key="4">
    <source>
        <dbReference type="Proteomes" id="UP001597368"/>
    </source>
</evidence>
<evidence type="ECO:0000256" key="1">
    <source>
        <dbReference type="ARBA" id="ARBA00011738"/>
    </source>
</evidence>
<gene>
    <name evidence="3" type="ORF">ACFSKW_11910</name>
</gene>
<dbReference type="InterPro" id="IPR011008">
    <property type="entry name" value="Dimeric_a/b-barrel"/>
</dbReference>
<dbReference type="PANTHER" id="PTHR33178">
    <property type="match status" value="1"/>
</dbReference>
<dbReference type="InterPro" id="IPR044662">
    <property type="entry name" value="HS1/DABB1-like"/>
</dbReference>
<feature type="domain" description="Stress-response A/B barrel" evidence="2">
    <location>
        <begin position="4"/>
        <end position="98"/>
    </location>
</feature>
<comment type="caution">
    <text evidence="3">The sequence shown here is derived from an EMBL/GenBank/DDBJ whole genome shotgun (WGS) entry which is preliminary data.</text>
</comment>
<dbReference type="Pfam" id="PF07876">
    <property type="entry name" value="Dabb"/>
    <property type="match status" value="1"/>
</dbReference>
<keyword evidence="4" id="KW-1185">Reference proteome</keyword>
<dbReference type="PANTHER" id="PTHR33178:SF10">
    <property type="entry name" value="STRESS-RESPONSE A_B BARREL DOMAIN-CONTAINING PROTEIN"/>
    <property type="match status" value="1"/>
</dbReference>
<organism evidence="3 4">
    <name type="scientific">Nonomuraea mangrovi</name>
    <dbReference type="NCBI Taxonomy" id="2316207"/>
    <lineage>
        <taxon>Bacteria</taxon>
        <taxon>Bacillati</taxon>
        <taxon>Actinomycetota</taxon>
        <taxon>Actinomycetes</taxon>
        <taxon>Streptosporangiales</taxon>
        <taxon>Streptosporangiaceae</taxon>
        <taxon>Nonomuraea</taxon>
    </lineage>
</organism>
<dbReference type="InterPro" id="IPR013097">
    <property type="entry name" value="Dabb"/>
</dbReference>
<dbReference type="PROSITE" id="PS51502">
    <property type="entry name" value="S_R_A_B_BARREL"/>
    <property type="match status" value="1"/>
</dbReference>
<protein>
    <submittedName>
        <fullName evidence="3">Dabb family protein</fullName>
    </submittedName>
</protein>
<sequence length="100" mass="10906">DGMIRHIVLLTWTDDATDEQKAAVEKGLAALPAAIPELRRYDLGSDLGLAAAGNSDFAIVAEFDSVADYEVYRDHPQHHAVINEHIVPIKAGRAAIQFEL</sequence>
<proteinExistence type="predicted"/>
<comment type="subunit">
    <text evidence="1">Homodimer.</text>
</comment>
<feature type="non-terminal residue" evidence="3">
    <location>
        <position position="1"/>
    </location>
</feature>
<dbReference type="Gene3D" id="3.30.70.100">
    <property type="match status" value="1"/>
</dbReference>
<dbReference type="SUPFAM" id="SSF54909">
    <property type="entry name" value="Dimeric alpha+beta barrel"/>
    <property type="match status" value="1"/>
</dbReference>
<evidence type="ECO:0000259" key="2">
    <source>
        <dbReference type="PROSITE" id="PS51502"/>
    </source>
</evidence>